<dbReference type="AlphaFoldDB" id="A0A239EZC4"/>
<proteinExistence type="predicted"/>
<organism evidence="1 2">
    <name type="scientific">Actinacidiphila glaucinigra</name>
    <dbReference type="NCBI Taxonomy" id="235986"/>
    <lineage>
        <taxon>Bacteria</taxon>
        <taxon>Bacillati</taxon>
        <taxon>Actinomycetota</taxon>
        <taxon>Actinomycetes</taxon>
        <taxon>Kitasatosporales</taxon>
        <taxon>Streptomycetaceae</taxon>
        <taxon>Actinacidiphila</taxon>
    </lineage>
</organism>
<protein>
    <submittedName>
        <fullName evidence="1">Uncharacterized protein</fullName>
    </submittedName>
</protein>
<evidence type="ECO:0000313" key="2">
    <source>
        <dbReference type="Proteomes" id="UP000198280"/>
    </source>
</evidence>
<gene>
    <name evidence="1" type="ORF">SAMN05216252_106233</name>
</gene>
<accession>A0A239EZC4</accession>
<name>A0A239EZC4_9ACTN</name>
<dbReference type="RefSeq" id="WP_089224207.1">
    <property type="nucleotide sequence ID" value="NZ_FZOF01000006.1"/>
</dbReference>
<keyword evidence="2" id="KW-1185">Reference proteome</keyword>
<reference evidence="1 2" key="1">
    <citation type="submission" date="2017-06" db="EMBL/GenBank/DDBJ databases">
        <authorList>
            <person name="Kim H.J."/>
            <person name="Triplett B.A."/>
        </authorList>
    </citation>
    <scope>NUCLEOTIDE SEQUENCE [LARGE SCALE GENOMIC DNA]</scope>
    <source>
        <strain evidence="1 2">CGMCC 4.1858</strain>
    </source>
</reference>
<dbReference type="Proteomes" id="UP000198280">
    <property type="component" value="Unassembled WGS sequence"/>
</dbReference>
<evidence type="ECO:0000313" key="1">
    <source>
        <dbReference type="EMBL" id="SNS50016.1"/>
    </source>
</evidence>
<sequence>MIVVICAECSSAPFGATASGRFRCDHCASEITTRDLVLDPGEVWAVDSAGTLGYLPAAA</sequence>
<dbReference type="OrthoDB" id="4259515at2"/>
<dbReference type="EMBL" id="FZOF01000006">
    <property type="protein sequence ID" value="SNS50016.1"/>
    <property type="molecule type" value="Genomic_DNA"/>
</dbReference>